<evidence type="ECO:0000256" key="1">
    <source>
        <dbReference type="ARBA" id="ARBA00004922"/>
    </source>
</evidence>
<dbReference type="Pfam" id="PF13844">
    <property type="entry name" value="Glyco_transf_41"/>
    <property type="match status" value="2"/>
</dbReference>
<keyword evidence="7 8" id="KW-0802">TPR repeat</keyword>
<evidence type="ECO:0000256" key="3">
    <source>
        <dbReference type="ARBA" id="ARBA00011970"/>
    </source>
</evidence>
<evidence type="ECO:0000259" key="9">
    <source>
        <dbReference type="Pfam" id="PF13844"/>
    </source>
</evidence>
<keyword evidence="6" id="KW-0677">Repeat</keyword>
<keyword evidence="4" id="KW-0328">Glycosyltransferase</keyword>
<keyword evidence="5" id="KW-0808">Transferase</keyword>
<evidence type="ECO:0000256" key="6">
    <source>
        <dbReference type="ARBA" id="ARBA00022737"/>
    </source>
</evidence>
<feature type="domain" description="O-GlcNAc transferase C-terminal" evidence="9">
    <location>
        <begin position="263"/>
        <end position="476"/>
    </location>
</feature>
<dbReference type="InterPro" id="IPR029489">
    <property type="entry name" value="OGT/SEC/SPY_C"/>
</dbReference>
<accession>A0A642V8B3</accession>
<keyword evidence="11" id="KW-1185">Reference proteome</keyword>
<dbReference type="SUPFAM" id="SSF48452">
    <property type="entry name" value="TPR-like"/>
    <property type="match status" value="1"/>
</dbReference>
<reference evidence="10" key="1">
    <citation type="journal article" date="2019" name="G3 (Bethesda)">
        <title>Genome Assemblies of Two Rare Opportunistic Yeast Pathogens: Diutina rugosa (syn. Candida rugosa) and Trichomonascus ciferrii (syn. Candida ciferrii).</title>
        <authorList>
            <person name="Mixao V."/>
            <person name="Saus E."/>
            <person name="Hansen A.P."/>
            <person name="Lass-Florl C."/>
            <person name="Gabaldon T."/>
        </authorList>
    </citation>
    <scope>NUCLEOTIDE SEQUENCE</scope>
    <source>
        <strain evidence="10">CBS 4856</strain>
    </source>
</reference>
<organism evidence="10 11">
    <name type="scientific">Trichomonascus ciferrii</name>
    <dbReference type="NCBI Taxonomy" id="44093"/>
    <lineage>
        <taxon>Eukaryota</taxon>
        <taxon>Fungi</taxon>
        <taxon>Dikarya</taxon>
        <taxon>Ascomycota</taxon>
        <taxon>Saccharomycotina</taxon>
        <taxon>Dipodascomycetes</taxon>
        <taxon>Dipodascales</taxon>
        <taxon>Trichomonascaceae</taxon>
        <taxon>Trichomonascus</taxon>
        <taxon>Trichomonascus ciferrii complex</taxon>
    </lineage>
</organism>
<dbReference type="Pfam" id="PF13181">
    <property type="entry name" value="TPR_8"/>
    <property type="match status" value="1"/>
</dbReference>
<dbReference type="InterPro" id="IPR019734">
    <property type="entry name" value="TPR_rpt"/>
</dbReference>
<dbReference type="PANTHER" id="PTHR44998">
    <property type="match status" value="1"/>
</dbReference>
<dbReference type="PROSITE" id="PS50005">
    <property type="entry name" value="TPR"/>
    <property type="match status" value="2"/>
</dbReference>
<dbReference type="EMBL" id="SWFS01000123">
    <property type="protein sequence ID" value="KAA8916078.1"/>
    <property type="molecule type" value="Genomic_DNA"/>
</dbReference>
<evidence type="ECO:0000256" key="7">
    <source>
        <dbReference type="ARBA" id="ARBA00022803"/>
    </source>
</evidence>
<evidence type="ECO:0000256" key="5">
    <source>
        <dbReference type="ARBA" id="ARBA00022679"/>
    </source>
</evidence>
<evidence type="ECO:0000313" key="10">
    <source>
        <dbReference type="EMBL" id="KAA8916078.1"/>
    </source>
</evidence>
<dbReference type="OrthoDB" id="421121at2759"/>
<proteinExistence type="inferred from homology"/>
<dbReference type="Proteomes" id="UP000761534">
    <property type="component" value="Unassembled WGS sequence"/>
</dbReference>
<evidence type="ECO:0000256" key="2">
    <source>
        <dbReference type="ARBA" id="ARBA00005386"/>
    </source>
</evidence>
<evidence type="ECO:0000313" key="11">
    <source>
        <dbReference type="Proteomes" id="UP000761534"/>
    </source>
</evidence>
<dbReference type="EC" id="2.4.1.255" evidence="3"/>
<dbReference type="Pfam" id="PF13431">
    <property type="entry name" value="TPR_17"/>
    <property type="match status" value="1"/>
</dbReference>
<dbReference type="Gene3D" id="1.25.40.10">
    <property type="entry name" value="Tetratricopeptide repeat domain"/>
    <property type="match status" value="2"/>
</dbReference>
<evidence type="ECO:0000256" key="8">
    <source>
        <dbReference type="PROSITE-ProRule" id="PRU00339"/>
    </source>
</evidence>
<comment type="pathway">
    <text evidence="1">Protein modification; protein glycosylation.</text>
</comment>
<dbReference type="AlphaFoldDB" id="A0A642V8B3"/>
<dbReference type="GO" id="GO:0097363">
    <property type="term" value="F:protein O-acetylglucosaminyltransferase activity"/>
    <property type="evidence" value="ECO:0007669"/>
    <property type="project" value="UniProtKB-EC"/>
</dbReference>
<dbReference type="InterPro" id="IPR011990">
    <property type="entry name" value="TPR-like_helical_dom_sf"/>
</dbReference>
<feature type="repeat" description="TPR" evidence="8">
    <location>
        <begin position="36"/>
        <end position="69"/>
    </location>
</feature>
<sequence length="725" mass="82495">MGILLASMPSEPGGADSKRLALEYYKYGLSLDPKHPHLYTNLGSLLREQGKTDDAIQIYQKAVQCDGTFNIALANLASALKDQGQVDQAVIYYRRAVQVTPDFVEALSGLANCQGTVCDWDGRGGYGWEPVSVDEDGNLVFGHVVGWLPKVVRMIDNQIDDARKWGVGLLDSIASVGRRQLLDEVERALGGLSEKQRAEWTSMWNSWRNEKDEGSKVLEMIEKLMRVCQRRWYLDRSFGREQGFYNYCRPKIPSALPVPLATTVLPFHAFTLPFNSEQLKHISEKSATRVSMTTLLQPWIPDHVYPPPNPPHQNENGEVQLIVGYVSSDFVNHPLAHLMQSVFEMHNRARVLPICYATSPSDGSAYRHKIEQGSYIFRDVSALSTQHIVDQIVADGVHVLVNLNGFTRGARNEIFAVRPAPLQVSLMGFAGPIGGVWCDYILGDRVAITSEERSVYKERIIYMPRSLFCCDHRQSANDSNSVRRQQNKELHTWDTEKDLRRDLRQKMFPQLPEDAFLMANFNQLYKIDPTTWYTWLQILQKLPHAYLWLLEFPKSGENNLLRYARKWCPDETVVQRIIFTPVAEKDLHIFRSRVCDLFLDTPECNAHTTAADVMWTGTPIVTYPRHKHKLCSRIGASIVHAAFPGTEQGRSMANRLIVSSESEYQDRVIELSKGTELSEMREVLFKSRETGDFFNTHKWVNDLETGLISAWQDWVAGKHGDVYVS</sequence>
<dbReference type="Gene3D" id="3.40.50.11380">
    <property type="match status" value="1"/>
</dbReference>
<dbReference type="PANTHER" id="PTHR44998:SF1">
    <property type="entry name" value="UDP-N-ACETYLGLUCOSAMINE--PEPTIDE N-ACETYLGLUCOSAMINYLTRANSFERASE 110 KDA SUBUNIT"/>
    <property type="match status" value="1"/>
</dbReference>
<evidence type="ECO:0000256" key="4">
    <source>
        <dbReference type="ARBA" id="ARBA00022676"/>
    </source>
</evidence>
<name>A0A642V8B3_9ASCO</name>
<comment type="caution">
    <text evidence="10">The sequence shown here is derived from an EMBL/GenBank/DDBJ whole genome shotgun (WGS) entry which is preliminary data.</text>
</comment>
<dbReference type="Gene3D" id="3.40.50.2000">
    <property type="entry name" value="Glycogen Phosphorylase B"/>
    <property type="match status" value="1"/>
</dbReference>
<comment type="similarity">
    <text evidence="2">Belongs to the glycosyltransferase 41 family. O-GlcNAc transferase subfamily.</text>
</comment>
<feature type="repeat" description="TPR" evidence="8">
    <location>
        <begin position="70"/>
        <end position="103"/>
    </location>
</feature>
<protein>
    <recommendedName>
        <fullName evidence="3">protein O-GlcNAc transferase</fullName>
        <ecNumber evidence="3">2.4.1.255</ecNumber>
    </recommendedName>
</protein>
<gene>
    <name evidence="10" type="ORF">TRICI_001729</name>
</gene>
<dbReference type="SMART" id="SM00028">
    <property type="entry name" value="TPR"/>
    <property type="match status" value="2"/>
</dbReference>
<dbReference type="GO" id="GO:0006493">
    <property type="term" value="P:protein O-linked glycosylation"/>
    <property type="evidence" value="ECO:0007669"/>
    <property type="project" value="TreeGrafter"/>
</dbReference>
<dbReference type="VEuPathDB" id="FungiDB:TRICI_001729"/>
<feature type="domain" description="O-GlcNAc transferase C-terminal" evidence="9">
    <location>
        <begin position="506"/>
        <end position="703"/>
    </location>
</feature>